<dbReference type="PANTHER" id="PTHR31350:SF29">
    <property type="entry name" value="PROTEIN SIRB1 N-TERMINAL DOMAIN-CONTAINING PROTEIN"/>
    <property type="match status" value="1"/>
</dbReference>
<dbReference type="EMBL" id="KQ989523">
    <property type="protein sequence ID" value="KZV54433.1"/>
    <property type="molecule type" value="Genomic_DNA"/>
</dbReference>
<protein>
    <recommendedName>
        <fullName evidence="1">Protein SirB1 N-terminal domain-containing protein</fullName>
    </recommendedName>
</protein>
<keyword evidence="3" id="KW-1185">Reference proteome</keyword>
<dbReference type="Pfam" id="PF13369">
    <property type="entry name" value="Transglut_core2"/>
    <property type="match status" value="1"/>
</dbReference>
<dbReference type="OrthoDB" id="611769at2759"/>
<dbReference type="InterPro" id="IPR032698">
    <property type="entry name" value="SirB1_N"/>
</dbReference>
<proteinExistence type="predicted"/>
<reference evidence="2 3" key="1">
    <citation type="journal article" date="2015" name="Proc. Natl. Acad. Sci. U.S.A.">
        <title>The resurrection genome of Boea hygrometrica: A blueprint for survival of dehydration.</title>
        <authorList>
            <person name="Xiao L."/>
            <person name="Yang G."/>
            <person name="Zhang L."/>
            <person name="Yang X."/>
            <person name="Zhao S."/>
            <person name="Ji Z."/>
            <person name="Zhou Q."/>
            <person name="Hu M."/>
            <person name="Wang Y."/>
            <person name="Chen M."/>
            <person name="Xu Y."/>
            <person name="Jin H."/>
            <person name="Xiao X."/>
            <person name="Hu G."/>
            <person name="Bao F."/>
            <person name="Hu Y."/>
            <person name="Wan P."/>
            <person name="Li L."/>
            <person name="Deng X."/>
            <person name="Kuang T."/>
            <person name="Xiang C."/>
            <person name="Zhu J.K."/>
            <person name="Oliver M.J."/>
            <person name="He Y."/>
        </authorList>
    </citation>
    <scope>NUCLEOTIDE SEQUENCE [LARGE SCALE GENOMIC DNA]</scope>
    <source>
        <strain evidence="3">cv. XS01</strain>
    </source>
</reference>
<sequence>MHPTPAGNLNCSCKCETSSTDNRLKFVLHDALDSSGIDTTHARAAREGFCSQIKKLSDFKRDIRVNEDVDLGRVALHIAAEDDSLISHSSVPLPVDDFLFRLDNLAVEYCSRYSSSLRSSPEDFQECLNRYLYVNKAFRITNATDQVEQRALYLNSVLTHRSGSVPMLSLIYSEILKMLHLWGVLNFDVEIFFPHDSYSSTRGYHKQESKESDQLDVMTSQALLVEILQDLKNAFWPFQLDDCRSLFLRAAYAAHCYNESNETKESALELAAAKAARHRLQRGVWTSVRFGDIRRALSACERLILLKTDPKELRDYAVLLYHCGFYAESLQYLKLYQDEKESVAFELNSQLASNLEEDDAVEKLIIRLNLILMEKGWSRQSDSRSALFNNTEPW</sequence>
<organism evidence="2 3">
    <name type="scientific">Dorcoceras hygrometricum</name>
    <dbReference type="NCBI Taxonomy" id="472368"/>
    <lineage>
        <taxon>Eukaryota</taxon>
        <taxon>Viridiplantae</taxon>
        <taxon>Streptophyta</taxon>
        <taxon>Embryophyta</taxon>
        <taxon>Tracheophyta</taxon>
        <taxon>Spermatophyta</taxon>
        <taxon>Magnoliopsida</taxon>
        <taxon>eudicotyledons</taxon>
        <taxon>Gunneridae</taxon>
        <taxon>Pentapetalae</taxon>
        <taxon>asterids</taxon>
        <taxon>lamiids</taxon>
        <taxon>Lamiales</taxon>
        <taxon>Gesneriaceae</taxon>
        <taxon>Didymocarpoideae</taxon>
        <taxon>Trichosporeae</taxon>
        <taxon>Loxocarpinae</taxon>
        <taxon>Dorcoceras</taxon>
    </lineage>
</organism>
<feature type="domain" description="Protein SirB1 N-terminal" evidence="1">
    <location>
        <begin position="101"/>
        <end position="181"/>
    </location>
</feature>
<dbReference type="Proteomes" id="UP000250235">
    <property type="component" value="Unassembled WGS sequence"/>
</dbReference>
<dbReference type="AlphaFoldDB" id="A0A2Z7D4H4"/>
<evidence type="ECO:0000313" key="3">
    <source>
        <dbReference type="Proteomes" id="UP000250235"/>
    </source>
</evidence>
<accession>A0A2Z7D4H4</accession>
<evidence type="ECO:0000259" key="1">
    <source>
        <dbReference type="Pfam" id="PF13369"/>
    </source>
</evidence>
<gene>
    <name evidence="2" type="ORF">F511_09748</name>
</gene>
<evidence type="ECO:0000313" key="2">
    <source>
        <dbReference type="EMBL" id="KZV54433.1"/>
    </source>
</evidence>
<dbReference type="PANTHER" id="PTHR31350">
    <property type="entry name" value="SI:DKEY-261L7.2"/>
    <property type="match status" value="1"/>
</dbReference>
<name>A0A2Z7D4H4_9LAMI</name>